<evidence type="ECO:0000313" key="2">
    <source>
        <dbReference type="EMBL" id="KJA15610.1"/>
    </source>
</evidence>
<dbReference type="EMBL" id="KN817640">
    <property type="protein sequence ID" value="KJA15610.1"/>
    <property type="molecule type" value="Genomic_DNA"/>
</dbReference>
<organism evidence="2 3">
    <name type="scientific">Hypholoma sublateritium (strain FD-334 SS-4)</name>
    <dbReference type="NCBI Taxonomy" id="945553"/>
    <lineage>
        <taxon>Eukaryota</taxon>
        <taxon>Fungi</taxon>
        <taxon>Dikarya</taxon>
        <taxon>Basidiomycota</taxon>
        <taxon>Agaricomycotina</taxon>
        <taxon>Agaricomycetes</taxon>
        <taxon>Agaricomycetidae</taxon>
        <taxon>Agaricales</taxon>
        <taxon>Agaricineae</taxon>
        <taxon>Strophariaceae</taxon>
        <taxon>Hypholoma</taxon>
    </lineage>
</organism>
<proteinExistence type="predicted"/>
<name>A0A0D2P587_HYPSF</name>
<keyword evidence="3" id="KW-1185">Reference proteome</keyword>
<evidence type="ECO:0000256" key="1">
    <source>
        <dbReference type="SAM" id="MobiDB-lite"/>
    </source>
</evidence>
<evidence type="ECO:0000313" key="3">
    <source>
        <dbReference type="Proteomes" id="UP000054270"/>
    </source>
</evidence>
<sequence length="170" mass="18984">MQGASDAVAHHTEREGRSASECTYASRCTSGASDRYESVKAGEINGVAECTRIKDLPLTSSEQTHGLHRLVDTCRMLPSPRLVEDLAVDSCVSQTREGKTDVEWKGPLGRIYDREDSVKRLIGDIESAQDLSTTRPSPRIWIRRRDTSERKWLARDMAHTQCGTENVPLL</sequence>
<dbReference type="Proteomes" id="UP000054270">
    <property type="component" value="Unassembled WGS sequence"/>
</dbReference>
<protein>
    <submittedName>
        <fullName evidence="2">Uncharacterized protein</fullName>
    </submittedName>
</protein>
<feature type="compositionally biased region" description="Basic and acidic residues" evidence="1">
    <location>
        <begin position="8"/>
        <end position="18"/>
    </location>
</feature>
<accession>A0A0D2P587</accession>
<gene>
    <name evidence="2" type="ORF">HYPSUDRAFT_362953</name>
</gene>
<feature type="region of interest" description="Disordered" evidence="1">
    <location>
        <begin position="1"/>
        <end position="21"/>
    </location>
</feature>
<reference evidence="3" key="1">
    <citation type="submission" date="2014-04" db="EMBL/GenBank/DDBJ databases">
        <title>Evolutionary Origins and Diversification of the Mycorrhizal Mutualists.</title>
        <authorList>
            <consortium name="DOE Joint Genome Institute"/>
            <consortium name="Mycorrhizal Genomics Consortium"/>
            <person name="Kohler A."/>
            <person name="Kuo A."/>
            <person name="Nagy L.G."/>
            <person name="Floudas D."/>
            <person name="Copeland A."/>
            <person name="Barry K.W."/>
            <person name="Cichocki N."/>
            <person name="Veneault-Fourrey C."/>
            <person name="LaButti K."/>
            <person name="Lindquist E.A."/>
            <person name="Lipzen A."/>
            <person name="Lundell T."/>
            <person name="Morin E."/>
            <person name="Murat C."/>
            <person name="Riley R."/>
            <person name="Ohm R."/>
            <person name="Sun H."/>
            <person name="Tunlid A."/>
            <person name="Henrissat B."/>
            <person name="Grigoriev I.V."/>
            <person name="Hibbett D.S."/>
            <person name="Martin F."/>
        </authorList>
    </citation>
    <scope>NUCLEOTIDE SEQUENCE [LARGE SCALE GENOMIC DNA]</scope>
    <source>
        <strain evidence="3">FD-334 SS-4</strain>
    </source>
</reference>
<dbReference type="AlphaFoldDB" id="A0A0D2P587"/>